<dbReference type="HAMAP" id="MF_01813">
    <property type="entry name" value="MenG_UbiE_methyltr"/>
    <property type="match status" value="1"/>
</dbReference>
<keyword evidence="1 5" id="KW-0474">Menaquinone biosynthesis</keyword>
<dbReference type="PANTHER" id="PTHR43591">
    <property type="entry name" value="METHYLTRANSFERASE"/>
    <property type="match status" value="1"/>
</dbReference>
<accession>A0A9D2HFR8</accession>
<dbReference type="InterPro" id="IPR004033">
    <property type="entry name" value="UbiE/COQ5_MeTrFase"/>
</dbReference>
<dbReference type="Pfam" id="PF01209">
    <property type="entry name" value="Ubie_methyltran"/>
    <property type="match status" value="1"/>
</dbReference>
<dbReference type="PANTHER" id="PTHR43591:SF24">
    <property type="entry name" value="2-METHOXY-6-POLYPRENYL-1,4-BENZOQUINOL METHYLASE, MITOCHONDRIAL"/>
    <property type="match status" value="1"/>
</dbReference>
<evidence type="ECO:0000256" key="5">
    <source>
        <dbReference type="HAMAP-Rule" id="MF_01813"/>
    </source>
</evidence>
<comment type="function">
    <text evidence="5">Methyltransferase required for the conversion of demethylmenaquinol (DMKH2) to menaquinol (MKH2).</text>
</comment>
<comment type="catalytic activity">
    <reaction evidence="5">
        <text>a 2-demethylmenaquinol + S-adenosyl-L-methionine = a menaquinol + S-adenosyl-L-homocysteine + H(+)</text>
        <dbReference type="Rhea" id="RHEA:42640"/>
        <dbReference type="Rhea" id="RHEA-COMP:9539"/>
        <dbReference type="Rhea" id="RHEA-COMP:9563"/>
        <dbReference type="ChEBI" id="CHEBI:15378"/>
        <dbReference type="ChEBI" id="CHEBI:18151"/>
        <dbReference type="ChEBI" id="CHEBI:55437"/>
        <dbReference type="ChEBI" id="CHEBI:57856"/>
        <dbReference type="ChEBI" id="CHEBI:59789"/>
        <dbReference type="EC" id="2.1.1.163"/>
    </reaction>
</comment>
<dbReference type="AlphaFoldDB" id="A0A9D2HFR8"/>
<feature type="binding site" evidence="5">
    <location>
        <position position="67"/>
    </location>
    <ligand>
        <name>S-adenosyl-L-methionine</name>
        <dbReference type="ChEBI" id="CHEBI:59789"/>
    </ligand>
</feature>
<comment type="caution">
    <text evidence="6">The sequence shown here is derived from an EMBL/GenBank/DDBJ whole genome shotgun (WGS) entry which is preliminary data.</text>
</comment>
<keyword evidence="2 5" id="KW-0489">Methyltransferase</keyword>
<keyword evidence="3 5" id="KW-0808">Transferase</keyword>
<dbReference type="Gene3D" id="3.40.50.150">
    <property type="entry name" value="Vaccinia Virus protein VP39"/>
    <property type="match status" value="1"/>
</dbReference>
<gene>
    <name evidence="5" type="primary">menG</name>
    <name evidence="6" type="ORF">H9962_09225</name>
</gene>
<keyword evidence="6" id="KW-0830">Ubiquinone</keyword>
<sequence>MFSRMTPWYDFQNHAFSLGFDFWWRRNLVRAVAPGPTGVVLDLAAGTLDVTLALIRRYPGLRVIAADICAPMLDYGMERKVKPDEKERITPLVADARRLPLPDASVDAVTIAFGIRNVRPRAEALAEMHRVLTPGGRACVLEFAPVATPVFGVAYHWYLKNIMPRLAKLVSNSTEAYDYFADTVVRFPTPPAFSDELREAGFPFVQHFPFTLGVANLHVAVKGA</sequence>
<evidence type="ECO:0000256" key="1">
    <source>
        <dbReference type="ARBA" id="ARBA00022428"/>
    </source>
</evidence>
<evidence type="ECO:0000256" key="4">
    <source>
        <dbReference type="ARBA" id="ARBA00022691"/>
    </source>
</evidence>
<dbReference type="SUPFAM" id="SSF53335">
    <property type="entry name" value="S-adenosyl-L-methionine-dependent methyltransferases"/>
    <property type="match status" value="1"/>
</dbReference>
<feature type="binding site" evidence="5">
    <location>
        <position position="47"/>
    </location>
    <ligand>
        <name>S-adenosyl-L-methionine</name>
        <dbReference type="ChEBI" id="CHEBI:59789"/>
    </ligand>
</feature>
<evidence type="ECO:0000256" key="3">
    <source>
        <dbReference type="ARBA" id="ARBA00022679"/>
    </source>
</evidence>
<protein>
    <recommendedName>
        <fullName evidence="5">Demethylmenaquinone methyltransferase</fullName>
        <ecNumber evidence="5">2.1.1.163</ecNumber>
    </recommendedName>
</protein>
<evidence type="ECO:0000313" key="6">
    <source>
        <dbReference type="EMBL" id="HJA09351.1"/>
    </source>
</evidence>
<dbReference type="GO" id="GO:0043770">
    <property type="term" value="F:demethylmenaquinone methyltransferase activity"/>
    <property type="evidence" value="ECO:0007669"/>
    <property type="project" value="UniProtKB-UniRule"/>
</dbReference>
<dbReference type="EC" id="2.1.1.163" evidence="5"/>
<feature type="binding site" evidence="5">
    <location>
        <begin position="95"/>
        <end position="96"/>
    </location>
    <ligand>
        <name>S-adenosyl-L-methionine</name>
        <dbReference type="ChEBI" id="CHEBI:59789"/>
    </ligand>
</feature>
<dbReference type="GO" id="GO:0009234">
    <property type="term" value="P:menaquinone biosynthetic process"/>
    <property type="evidence" value="ECO:0007669"/>
    <property type="project" value="UniProtKB-UniRule"/>
</dbReference>
<dbReference type="EMBL" id="DXAN01000028">
    <property type="protein sequence ID" value="HJA09351.1"/>
    <property type="molecule type" value="Genomic_DNA"/>
</dbReference>
<dbReference type="GO" id="GO:0032259">
    <property type="term" value="P:methylation"/>
    <property type="evidence" value="ECO:0007669"/>
    <property type="project" value="UniProtKB-KW"/>
</dbReference>
<organism evidence="6 7">
    <name type="scientific">Candidatus Mailhella merdigallinarum</name>
    <dbReference type="NCBI Taxonomy" id="2838658"/>
    <lineage>
        <taxon>Bacteria</taxon>
        <taxon>Pseudomonadati</taxon>
        <taxon>Thermodesulfobacteriota</taxon>
        <taxon>Desulfovibrionia</taxon>
        <taxon>Desulfovibrionales</taxon>
        <taxon>Desulfovibrionaceae</taxon>
        <taxon>Mailhella</taxon>
    </lineage>
</organism>
<reference evidence="6" key="2">
    <citation type="submission" date="2021-04" db="EMBL/GenBank/DDBJ databases">
        <authorList>
            <person name="Gilroy R."/>
        </authorList>
    </citation>
    <scope>NUCLEOTIDE SEQUENCE</scope>
    <source>
        <strain evidence="6">CHK186-16707</strain>
    </source>
</reference>
<evidence type="ECO:0000313" key="7">
    <source>
        <dbReference type="Proteomes" id="UP000824225"/>
    </source>
</evidence>
<name>A0A9D2HFR8_9BACT</name>
<dbReference type="CDD" id="cd02440">
    <property type="entry name" value="AdoMet_MTases"/>
    <property type="match status" value="1"/>
</dbReference>
<comment type="caution">
    <text evidence="5">Lacks conserved residue(s) required for the propagation of feature annotation.</text>
</comment>
<reference evidence="6" key="1">
    <citation type="journal article" date="2021" name="PeerJ">
        <title>Extensive microbial diversity within the chicken gut microbiome revealed by metagenomics and culture.</title>
        <authorList>
            <person name="Gilroy R."/>
            <person name="Ravi A."/>
            <person name="Getino M."/>
            <person name="Pursley I."/>
            <person name="Horton D.L."/>
            <person name="Alikhan N.F."/>
            <person name="Baker D."/>
            <person name="Gharbi K."/>
            <person name="Hall N."/>
            <person name="Watson M."/>
            <person name="Adriaenssens E.M."/>
            <person name="Foster-Nyarko E."/>
            <person name="Jarju S."/>
            <person name="Secka A."/>
            <person name="Antonio M."/>
            <person name="Oren A."/>
            <person name="Chaudhuri R.R."/>
            <person name="La Ragione R."/>
            <person name="Hildebrand F."/>
            <person name="Pallen M.J."/>
        </authorList>
    </citation>
    <scope>NUCLEOTIDE SEQUENCE</scope>
    <source>
        <strain evidence="6">CHK186-16707</strain>
    </source>
</reference>
<comment type="similarity">
    <text evidence="5">Belongs to the class I-like SAM-binding methyltransferase superfamily. MenG/UbiE family.</text>
</comment>
<dbReference type="NCBIfam" id="TIGR01934">
    <property type="entry name" value="MenG_MenH_UbiE"/>
    <property type="match status" value="1"/>
</dbReference>
<comment type="pathway">
    <text evidence="5">Quinol/quinone metabolism; menaquinone biosynthesis; menaquinol from 1,4-dihydroxy-2-naphthoate: step 2/2.</text>
</comment>
<proteinExistence type="inferred from homology"/>
<keyword evidence="4 5" id="KW-0949">S-adenosyl-L-methionine</keyword>
<dbReference type="InterPro" id="IPR029063">
    <property type="entry name" value="SAM-dependent_MTases_sf"/>
</dbReference>
<evidence type="ECO:0000256" key="2">
    <source>
        <dbReference type="ARBA" id="ARBA00022603"/>
    </source>
</evidence>
<dbReference type="Proteomes" id="UP000824225">
    <property type="component" value="Unassembled WGS sequence"/>
</dbReference>
<dbReference type="PROSITE" id="PS51608">
    <property type="entry name" value="SAM_MT_UBIE"/>
    <property type="match status" value="1"/>
</dbReference>